<dbReference type="RefSeq" id="WP_073354837.1">
    <property type="nucleotide sequence ID" value="NZ_FQUZ01000006.1"/>
</dbReference>
<dbReference type="AlphaFoldDB" id="A0A1M4W0D9"/>
<dbReference type="Proteomes" id="UP000184327">
    <property type="component" value="Unassembled WGS sequence"/>
</dbReference>
<dbReference type="PROSITE" id="PS50929">
    <property type="entry name" value="ABC_TM1F"/>
    <property type="match status" value="1"/>
</dbReference>
<dbReference type="STRING" id="1122156.SAMN02745117_00778"/>
<comment type="subcellular location">
    <subcellularLocation>
        <location evidence="1">Cell membrane</location>
        <topology evidence="1">Multi-pass membrane protein</topology>
    </subcellularLocation>
</comment>
<dbReference type="GO" id="GO:0140359">
    <property type="term" value="F:ABC-type transporter activity"/>
    <property type="evidence" value="ECO:0007669"/>
    <property type="project" value="InterPro"/>
</dbReference>
<reference evidence="11 12" key="1">
    <citation type="submission" date="2016-11" db="EMBL/GenBank/DDBJ databases">
        <authorList>
            <person name="Jaros S."/>
            <person name="Januszkiewicz K."/>
            <person name="Wedrychowicz H."/>
        </authorList>
    </citation>
    <scope>NUCLEOTIDE SEQUENCE [LARGE SCALE GENOMIC DNA]</scope>
    <source>
        <strain evidence="11 12">DSM 16112</strain>
    </source>
</reference>
<dbReference type="InterPro" id="IPR003439">
    <property type="entry name" value="ABC_transporter-like_ATP-bd"/>
</dbReference>
<dbReference type="InterPro" id="IPR011527">
    <property type="entry name" value="ABC1_TM_dom"/>
</dbReference>
<protein>
    <submittedName>
        <fullName evidence="11">ATP-binding cassette, subfamily C, exporter for protease/lipase</fullName>
    </submittedName>
</protein>
<organism evidence="11 12">
    <name type="scientific">Lampropedia hyalina DSM 16112</name>
    <dbReference type="NCBI Taxonomy" id="1122156"/>
    <lineage>
        <taxon>Bacteria</taxon>
        <taxon>Pseudomonadati</taxon>
        <taxon>Pseudomonadota</taxon>
        <taxon>Betaproteobacteria</taxon>
        <taxon>Burkholderiales</taxon>
        <taxon>Comamonadaceae</taxon>
        <taxon>Lampropedia</taxon>
    </lineage>
</organism>
<dbReference type="InterPro" id="IPR010128">
    <property type="entry name" value="ATPase_T1SS_PrtD-like"/>
</dbReference>
<accession>A0A1M4W0D9</accession>
<gene>
    <name evidence="11" type="ORF">SAMN02745117_00778</name>
</gene>
<evidence type="ECO:0000256" key="7">
    <source>
        <dbReference type="ARBA" id="ARBA00023136"/>
    </source>
</evidence>
<sequence length="625" mass="65834">MSRVFNRPGRNPVAGVLRSFRSVFVSVGLFSAVINVLMLVPAIYMLQVYDRVLPSGNEMTLLMLTLILLGLYGLMGLLEYLRGMLLIRSGSRLDLQLNGAVHSATFEANLRGGALQASQTLGDLTTLRQFLTGNALFAFFDVPWFPIYLAVIFLFHPWLGVLALAGALVLVVLAWLNERVSGPLLAEAGVLHIQSGAVASAHLRNAEVIAALGMLPALFERWLSLHLRFLQRQQTASERAAVIASMTRVARLSLQSLILGLGALLAVEGKITPGMMIAASILMGRTLAPIEQVIGVWKQWSTARLAWGRLDQLLAAHPQRDAGMSLPRPTGELVLEAVAAIAPGTRPGQPARAVFSQLNLKLEPGQVLAVVGPSGAGKSTLARLLVGVAAPAAGHVRLDGADVYQWDKAQLGPAIGYLPQDVELFAGSLSENIARFGAVDADRVVAAAKLAGVHELILHLPQGYDTLLGEGGAGLSGGQRQRVGLARALYGEPVFVVLDEPNASLDEAGEAALERAIAALKAAGTTVVLMTHRQGLLAQSDRLLVLRPGQPSAFGPTDKVLAALRNAAAGSLGGGQAIAHRDKGMAAEPAAGDGPAMYQSSLAYRLKPGTADHAATAGSQQESIQ</sequence>
<dbReference type="GO" id="GO:0016887">
    <property type="term" value="F:ATP hydrolysis activity"/>
    <property type="evidence" value="ECO:0007669"/>
    <property type="project" value="InterPro"/>
</dbReference>
<dbReference type="GO" id="GO:0030256">
    <property type="term" value="C:type I protein secretion system complex"/>
    <property type="evidence" value="ECO:0007669"/>
    <property type="project" value="InterPro"/>
</dbReference>
<dbReference type="GO" id="GO:0030253">
    <property type="term" value="P:protein secretion by the type I secretion system"/>
    <property type="evidence" value="ECO:0007669"/>
    <property type="project" value="InterPro"/>
</dbReference>
<dbReference type="SUPFAM" id="SSF90123">
    <property type="entry name" value="ABC transporter transmembrane region"/>
    <property type="match status" value="1"/>
</dbReference>
<dbReference type="PROSITE" id="PS00211">
    <property type="entry name" value="ABC_TRANSPORTER_1"/>
    <property type="match status" value="1"/>
</dbReference>
<evidence type="ECO:0000259" key="9">
    <source>
        <dbReference type="PROSITE" id="PS50893"/>
    </source>
</evidence>
<dbReference type="InterPro" id="IPR027417">
    <property type="entry name" value="P-loop_NTPase"/>
</dbReference>
<dbReference type="NCBIfam" id="TIGR01842">
    <property type="entry name" value="type_I_sec_PrtD"/>
    <property type="match status" value="1"/>
</dbReference>
<dbReference type="InterPro" id="IPR036640">
    <property type="entry name" value="ABC1_TM_sf"/>
</dbReference>
<feature type="transmembrane region" description="Helical" evidence="8">
    <location>
        <begin position="158"/>
        <end position="176"/>
    </location>
</feature>
<dbReference type="InterPro" id="IPR047957">
    <property type="entry name" value="ABC_AprD-like_6TM"/>
</dbReference>
<evidence type="ECO:0000256" key="4">
    <source>
        <dbReference type="ARBA" id="ARBA00022741"/>
    </source>
</evidence>
<evidence type="ECO:0000256" key="6">
    <source>
        <dbReference type="ARBA" id="ARBA00022989"/>
    </source>
</evidence>
<keyword evidence="4" id="KW-0547">Nucleotide-binding</keyword>
<keyword evidence="6 8" id="KW-1133">Transmembrane helix</keyword>
<dbReference type="Gene3D" id="3.40.50.300">
    <property type="entry name" value="P-loop containing nucleotide triphosphate hydrolases"/>
    <property type="match status" value="1"/>
</dbReference>
<evidence type="ECO:0000256" key="1">
    <source>
        <dbReference type="ARBA" id="ARBA00004651"/>
    </source>
</evidence>
<dbReference type="CDD" id="cd18586">
    <property type="entry name" value="ABC_6TM_PrtD_like"/>
    <property type="match status" value="1"/>
</dbReference>
<dbReference type="GO" id="GO:0034040">
    <property type="term" value="F:ATPase-coupled lipid transmembrane transporter activity"/>
    <property type="evidence" value="ECO:0007669"/>
    <property type="project" value="TreeGrafter"/>
</dbReference>
<keyword evidence="2" id="KW-1003">Cell membrane</keyword>
<dbReference type="GO" id="GO:0005524">
    <property type="term" value="F:ATP binding"/>
    <property type="evidence" value="ECO:0007669"/>
    <property type="project" value="UniProtKB-KW"/>
</dbReference>
<evidence type="ECO:0000256" key="8">
    <source>
        <dbReference type="SAM" id="Phobius"/>
    </source>
</evidence>
<feature type="domain" description="ABC transporter" evidence="9">
    <location>
        <begin position="333"/>
        <end position="573"/>
    </location>
</feature>
<dbReference type="InterPro" id="IPR003593">
    <property type="entry name" value="AAA+_ATPase"/>
</dbReference>
<keyword evidence="12" id="KW-1185">Reference proteome</keyword>
<evidence type="ECO:0000256" key="3">
    <source>
        <dbReference type="ARBA" id="ARBA00022692"/>
    </source>
</evidence>
<dbReference type="EMBL" id="FQUZ01000006">
    <property type="protein sequence ID" value="SHE74764.1"/>
    <property type="molecule type" value="Genomic_DNA"/>
</dbReference>
<feature type="transmembrane region" description="Helical" evidence="8">
    <location>
        <begin position="59"/>
        <end position="81"/>
    </location>
</feature>
<evidence type="ECO:0000259" key="10">
    <source>
        <dbReference type="PROSITE" id="PS50929"/>
    </source>
</evidence>
<dbReference type="GO" id="GO:0006508">
    <property type="term" value="P:proteolysis"/>
    <property type="evidence" value="ECO:0007669"/>
    <property type="project" value="UniProtKB-KW"/>
</dbReference>
<evidence type="ECO:0000256" key="5">
    <source>
        <dbReference type="ARBA" id="ARBA00022840"/>
    </source>
</evidence>
<dbReference type="SUPFAM" id="SSF52540">
    <property type="entry name" value="P-loop containing nucleoside triphosphate hydrolases"/>
    <property type="match status" value="1"/>
</dbReference>
<dbReference type="PROSITE" id="PS50893">
    <property type="entry name" value="ABC_TRANSPORTER_2"/>
    <property type="match status" value="1"/>
</dbReference>
<dbReference type="SMART" id="SM00382">
    <property type="entry name" value="AAA"/>
    <property type="match status" value="1"/>
</dbReference>
<dbReference type="PANTHER" id="PTHR24221:SF248">
    <property type="entry name" value="ABC TRANSPORTER TRANSMEMBRANE REGION"/>
    <property type="match status" value="1"/>
</dbReference>
<keyword evidence="11" id="KW-0645">Protease</keyword>
<evidence type="ECO:0000313" key="12">
    <source>
        <dbReference type="Proteomes" id="UP000184327"/>
    </source>
</evidence>
<dbReference type="GO" id="GO:0005886">
    <property type="term" value="C:plasma membrane"/>
    <property type="evidence" value="ECO:0007669"/>
    <property type="project" value="UniProtKB-SubCell"/>
</dbReference>
<keyword evidence="11" id="KW-0378">Hydrolase</keyword>
<dbReference type="InterPro" id="IPR017871">
    <property type="entry name" value="ABC_transporter-like_CS"/>
</dbReference>
<evidence type="ECO:0000313" key="11">
    <source>
        <dbReference type="EMBL" id="SHE74764.1"/>
    </source>
</evidence>
<dbReference type="GO" id="GO:0008233">
    <property type="term" value="F:peptidase activity"/>
    <property type="evidence" value="ECO:0007669"/>
    <property type="project" value="UniProtKB-KW"/>
</dbReference>
<dbReference type="InterPro" id="IPR039421">
    <property type="entry name" value="Type_1_exporter"/>
</dbReference>
<evidence type="ECO:0000256" key="2">
    <source>
        <dbReference type="ARBA" id="ARBA00022475"/>
    </source>
</evidence>
<dbReference type="Pfam" id="PF00005">
    <property type="entry name" value="ABC_tran"/>
    <property type="match status" value="1"/>
</dbReference>
<feature type="transmembrane region" description="Helical" evidence="8">
    <location>
        <begin position="20"/>
        <end position="47"/>
    </location>
</feature>
<dbReference type="Gene3D" id="1.20.1560.10">
    <property type="entry name" value="ABC transporter type 1, transmembrane domain"/>
    <property type="match status" value="1"/>
</dbReference>
<keyword evidence="5 11" id="KW-0067">ATP-binding</keyword>
<keyword evidence="3 8" id="KW-0812">Transmembrane</keyword>
<dbReference type="OrthoDB" id="8554730at2"/>
<keyword evidence="7 8" id="KW-0472">Membrane</keyword>
<feature type="domain" description="ABC transmembrane type-1" evidence="10">
    <location>
        <begin position="27"/>
        <end position="302"/>
    </location>
</feature>
<proteinExistence type="predicted"/>
<dbReference type="Pfam" id="PF00664">
    <property type="entry name" value="ABC_membrane"/>
    <property type="match status" value="1"/>
</dbReference>
<feature type="transmembrane region" description="Helical" evidence="8">
    <location>
        <begin position="130"/>
        <end position="152"/>
    </location>
</feature>
<name>A0A1M4W0D9_9BURK</name>
<dbReference type="FunFam" id="1.20.1560.10:FF:000109">
    <property type="entry name" value="Alkaline protease secretion ATP-binding protein aprD"/>
    <property type="match status" value="1"/>
</dbReference>
<dbReference type="PANTHER" id="PTHR24221">
    <property type="entry name" value="ATP-BINDING CASSETTE SUB-FAMILY B"/>
    <property type="match status" value="1"/>
</dbReference>